<evidence type="ECO:0000256" key="3">
    <source>
        <dbReference type="ARBA" id="ARBA00012417"/>
    </source>
</evidence>
<sequence length="660" mass="72284">MQRVAALFLPLWPIERLWRAEARVSTPPEAGVRNAGGASLDPLRETAAKEQENACSVPRGGGWRPGARWAREEQARRIEALPTHQRPPIRELGRCDEAAANPFRAMRPDDGGRPDGLVLQSSPGGGGGPRLRGGGVVAPSYIARGYYPSTSFAGPPPPPGEDRAPLVTSLRNGNRVEIAAACPQAQALGLRPGMALTQARAQVPGLDIRPAHPEGDRAHLASLAIALARRWTPTVAIADDDTLFLDLTGVAHLHGGEKVMAMRLRRMLARLGYTARIAIADTPGAAWALAHHQSAGTLCAPGRQAEALAPLPIEALRIDAAAVELLHRLGVTQVGQLTAMPRAPLARRFGAALVTRLEQALGRLPEPLHPVVPPEPIAIVQRFAEPISTAEAIEHWLGTLIPRLVAALAEQGLGASRVELIAARVDGVPQRIRIGLARPSRDGAHLLRLLVRRIDQVEPGYGIDALTLHVRRALPLGPEPFAERLDEEGAPDLATLVDTLATRIGMQAMWRSRPVESDVPERSVARMGVLDSPERVGVRARIDAVGQLDRSPALHPWHPEWPKPARLLRRPERLDHVLAELPDHAPKRFTWRGRPHRVIRADGPERIRGEWWKRQAEVHSVRDYFRVEDEEGRRYWLFRRGDGERAETGDLSWYLHGVFG</sequence>
<comment type="subunit">
    <text evidence="2">Monomer.</text>
</comment>
<dbReference type="InterPro" id="IPR043502">
    <property type="entry name" value="DNA/RNA_pol_sf"/>
</dbReference>
<dbReference type="EC" id="2.7.7.7" evidence="3"/>
<dbReference type="PROSITE" id="PS50173">
    <property type="entry name" value="UMUC"/>
    <property type="match status" value="1"/>
</dbReference>
<organism evidence="8">
    <name type="scientific">Sphingomonas psychrotolerans</name>
    <dbReference type="NCBI Taxonomy" id="1327635"/>
    <lineage>
        <taxon>Bacteria</taxon>
        <taxon>Pseudomonadati</taxon>
        <taxon>Pseudomonadota</taxon>
        <taxon>Alphaproteobacteria</taxon>
        <taxon>Sphingomonadales</taxon>
        <taxon>Sphingomonadaceae</taxon>
        <taxon>Sphingomonas</taxon>
    </lineage>
</organism>
<dbReference type="Pfam" id="PF11799">
    <property type="entry name" value="IMS_C"/>
    <property type="match status" value="1"/>
</dbReference>
<dbReference type="PANTHER" id="PTHR35369:SF2">
    <property type="entry name" value="BLR3025 PROTEIN"/>
    <property type="match status" value="1"/>
</dbReference>
<dbReference type="Pfam" id="PF00817">
    <property type="entry name" value="IMS"/>
    <property type="match status" value="1"/>
</dbReference>
<dbReference type="Gene3D" id="3.30.70.270">
    <property type="match status" value="1"/>
</dbReference>
<feature type="domain" description="UmuC" evidence="7">
    <location>
        <begin position="146"/>
        <end position="282"/>
    </location>
</feature>
<evidence type="ECO:0000256" key="1">
    <source>
        <dbReference type="ARBA" id="ARBA00010945"/>
    </source>
</evidence>
<dbReference type="CDD" id="cd03468">
    <property type="entry name" value="PolY_like"/>
    <property type="match status" value="1"/>
</dbReference>
<dbReference type="Pfam" id="PF20114">
    <property type="entry name" value="DUF6504"/>
    <property type="match status" value="1"/>
</dbReference>
<evidence type="ECO:0000259" key="7">
    <source>
        <dbReference type="PROSITE" id="PS50173"/>
    </source>
</evidence>
<evidence type="ECO:0000256" key="4">
    <source>
        <dbReference type="ARBA" id="ARBA00022763"/>
    </source>
</evidence>
<dbReference type="InterPro" id="IPR043128">
    <property type="entry name" value="Rev_trsase/Diguanyl_cyclase"/>
</dbReference>
<name>A0ABU3N6A3_9SPHN</name>
<dbReference type="InterPro" id="IPR050356">
    <property type="entry name" value="SulA_CellDiv_inhibitor"/>
</dbReference>
<protein>
    <recommendedName>
        <fullName evidence="3">DNA-directed DNA polymerase</fullName>
        <ecNumber evidence="3">2.7.7.7</ecNumber>
    </recommendedName>
</protein>
<comment type="similarity">
    <text evidence="1">Belongs to the DNA polymerase type-Y family.</text>
</comment>
<comment type="function">
    <text evidence="5">Poorly processive, error-prone DNA polymerase involved in untargeted mutagenesis. Copies undamaged DNA at stalled replication forks, which arise in vivo from mismatched or misaligned primer ends. These misaligned primers can be extended by PolIV. Exhibits no 3'-5' exonuclease (proofreading) activity. May be involved in translesional synthesis, in conjunction with the beta clamp from PolIII.</text>
</comment>
<keyword evidence="4" id="KW-0227">DNA damage</keyword>
<proteinExistence type="inferred from homology"/>
<accession>A0ABU3N6A3</accession>
<comment type="caution">
    <text evidence="8">The sequence shown here is derived from an EMBL/GenBank/DDBJ whole genome shotgun (WGS) entry which is preliminary data.</text>
</comment>
<evidence type="ECO:0000256" key="5">
    <source>
        <dbReference type="ARBA" id="ARBA00025589"/>
    </source>
</evidence>
<dbReference type="SUPFAM" id="SSF56672">
    <property type="entry name" value="DNA/RNA polymerases"/>
    <property type="match status" value="1"/>
</dbReference>
<comment type="catalytic activity">
    <reaction evidence="6">
        <text>DNA(n) + a 2'-deoxyribonucleoside 5'-triphosphate = DNA(n+1) + diphosphate</text>
        <dbReference type="Rhea" id="RHEA:22508"/>
        <dbReference type="Rhea" id="RHEA-COMP:17339"/>
        <dbReference type="Rhea" id="RHEA-COMP:17340"/>
        <dbReference type="ChEBI" id="CHEBI:33019"/>
        <dbReference type="ChEBI" id="CHEBI:61560"/>
        <dbReference type="ChEBI" id="CHEBI:173112"/>
        <dbReference type="EC" id="2.7.7.7"/>
    </reaction>
</comment>
<dbReference type="EMBL" id="JALMLT010000004">
    <property type="protein sequence ID" value="MDT8760062.1"/>
    <property type="molecule type" value="Genomic_DNA"/>
</dbReference>
<reference evidence="8" key="1">
    <citation type="submission" date="2022-04" db="EMBL/GenBank/DDBJ databases">
        <title>Tomato heritable bacteria conferring resistance against bacterial wilt.</title>
        <authorList>
            <person name="Yin J."/>
        </authorList>
    </citation>
    <scope>NUCLEOTIDE SEQUENCE</scope>
    <source>
        <strain evidence="8">Cra20</strain>
    </source>
</reference>
<dbReference type="Gene3D" id="3.40.1170.60">
    <property type="match status" value="1"/>
</dbReference>
<evidence type="ECO:0000256" key="6">
    <source>
        <dbReference type="ARBA" id="ARBA00049244"/>
    </source>
</evidence>
<dbReference type="InterPro" id="IPR017961">
    <property type="entry name" value="DNA_pol_Y-fam_little_finger"/>
</dbReference>
<evidence type="ECO:0000313" key="8">
    <source>
        <dbReference type="EMBL" id="MDT8760062.1"/>
    </source>
</evidence>
<gene>
    <name evidence="8" type="ORF">MZO42_15285</name>
</gene>
<evidence type="ECO:0000256" key="2">
    <source>
        <dbReference type="ARBA" id="ARBA00011245"/>
    </source>
</evidence>
<dbReference type="InterPro" id="IPR045443">
    <property type="entry name" value="DUF6504"/>
</dbReference>
<dbReference type="InterPro" id="IPR001126">
    <property type="entry name" value="UmuC"/>
</dbReference>
<dbReference type="PANTHER" id="PTHR35369">
    <property type="entry name" value="BLR3025 PROTEIN-RELATED"/>
    <property type="match status" value="1"/>
</dbReference>